<dbReference type="InterPro" id="IPR020846">
    <property type="entry name" value="MFS_dom"/>
</dbReference>
<evidence type="ECO:0000256" key="4">
    <source>
        <dbReference type="ARBA" id="ARBA00022692"/>
    </source>
</evidence>
<dbReference type="PROSITE" id="PS50850">
    <property type="entry name" value="MFS"/>
    <property type="match status" value="1"/>
</dbReference>
<protein>
    <submittedName>
        <fullName evidence="10">MFS transporter</fullName>
    </submittedName>
</protein>
<feature type="transmembrane region" description="Helical" evidence="8">
    <location>
        <begin position="343"/>
        <end position="365"/>
    </location>
</feature>
<dbReference type="Proteomes" id="UP001589890">
    <property type="component" value="Unassembled WGS sequence"/>
</dbReference>
<sequence>MSPTFRAFKVRNFRLYAAGAIVSNVGTWMQRVAQDWLVLELTHSGTALGIVTGLQFLPALLVSPYAGLIADRFPKRKVLTLTQIAMGSVALLLGTLAVTGLIEVWHVYLLALLFGIGTAFDAPTRQAFVVEMVGKDELSNAVGLNSASFNAARLIGPGLAGLLIAWIGTGPVIIINGLSYAAVIVSLHLMRTSELQTPTPAARDKGMIRDGMRYLWRRPELMMILTAVFFAGTFGLNFQMTSALMATDAFQKGAGEYGILGSILAIGSLTGALLAARRVRTRQRLVIGSALAFGVMVVISGLMPSYLTFALVLPIVGFTALTLLTAANATMQLGIDPTMRGRVMALYMTVLMGGTPLGSPFIGWVGQTFGARWSLIVGGSLTVLGTLGSVLYFSRRRGLSIRPRLLPRPHLDVLPQSDLVGTKRAALEPAAPVVDGRASDSPKPELPGLPGRSARLGRSERFGRQRPRAPRVA</sequence>
<name>A0ABV6QXN7_9ACTN</name>
<feature type="domain" description="Major facilitator superfamily (MFS) profile" evidence="9">
    <location>
        <begin position="12"/>
        <end position="397"/>
    </location>
</feature>
<dbReference type="Gene3D" id="1.20.1250.20">
    <property type="entry name" value="MFS general substrate transporter like domains"/>
    <property type="match status" value="1"/>
</dbReference>
<feature type="transmembrane region" description="Helical" evidence="8">
    <location>
        <begin position="12"/>
        <end position="33"/>
    </location>
</feature>
<keyword evidence="11" id="KW-1185">Reference proteome</keyword>
<evidence type="ECO:0000256" key="7">
    <source>
        <dbReference type="SAM" id="MobiDB-lite"/>
    </source>
</evidence>
<comment type="caution">
    <text evidence="10">The sequence shown here is derived from an EMBL/GenBank/DDBJ whole genome shotgun (WGS) entry which is preliminary data.</text>
</comment>
<keyword evidence="4 8" id="KW-0812">Transmembrane</keyword>
<feature type="region of interest" description="Disordered" evidence="7">
    <location>
        <begin position="430"/>
        <end position="473"/>
    </location>
</feature>
<evidence type="ECO:0000256" key="6">
    <source>
        <dbReference type="ARBA" id="ARBA00023136"/>
    </source>
</evidence>
<dbReference type="InterPro" id="IPR036259">
    <property type="entry name" value="MFS_trans_sf"/>
</dbReference>
<feature type="transmembrane region" description="Helical" evidence="8">
    <location>
        <begin position="221"/>
        <end position="245"/>
    </location>
</feature>
<proteinExistence type="predicted"/>
<feature type="transmembrane region" description="Helical" evidence="8">
    <location>
        <begin position="371"/>
        <end position="394"/>
    </location>
</feature>
<organism evidence="10 11">
    <name type="scientific">Kribbella deserti</name>
    <dbReference type="NCBI Taxonomy" id="1926257"/>
    <lineage>
        <taxon>Bacteria</taxon>
        <taxon>Bacillati</taxon>
        <taxon>Actinomycetota</taxon>
        <taxon>Actinomycetes</taxon>
        <taxon>Propionibacteriales</taxon>
        <taxon>Kribbellaceae</taxon>
        <taxon>Kribbella</taxon>
    </lineage>
</organism>
<evidence type="ECO:0000313" key="11">
    <source>
        <dbReference type="Proteomes" id="UP001589890"/>
    </source>
</evidence>
<evidence type="ECO:0000256" key="5">
    <source>
        <dbReference type="ARBA" id="ARBA00022989"/>
    </source>
</evidence>
<dbReference type="EMBL" id="JBHLTC010000040">
    <property type="protein sequence ID" value="MFC0628938.1"/>
    <property type="molecule type" value="Genomic_DNA"/>
</dbReference>
<evidence type="ECO:0000256" key="2">
    <source>
        <dbReference type="ARBA" id="ARBA00022448"/>
    </source>
</evidence>
<evidence type="ECO:0000256" key="8">
    <source>
        <dbReference type="SAM" id="Phobius"/>
    </source>
</evidence>
<evidence type="ECO:0000313" key="10">
    <source>
        <dbReference type="EMBL" id="MFC0628938.1"/>
    </source>
</evidence>
<dbReference type="PANTHER" id="PTHR23513">
    <property type="entry name" value="INTEGRAL MEMBRANE EFFLUX PROTEIN-RELATED"/>
    <property type="match status" value="1"/>
</dbReference>
<feature type="transmembrane region" description="Helical" evidence="8">
    <location>
        <begin position="309"/>
        <end position="331"/>
    </location>
</feature>
<dbReference type="Pfam" id="PF05977">
    <property type="entry name" value="MFS_3"/>
    <property type="match status" value="1"/>
</dbReference>
<feature type="transmembrane region" description="Helical" evidence="8">
    <location>
        <begin position="45"/>
        <end position="66"/>
    </location>
</feature>
<dbReference type="InterPro" id="IPR010290">
    <property type="entry name" value="TM_effector"/>
</dbReference>
<accession>A0ABV6QXN7</accession>
<gene>
    <name evidence="10" type="ORF">ACFFGN_33040</name>
</gene>
<feature type="transmembrane region" description="Helical" evidence="8">
    <location>
        <begin position="285"/>
        <end position="303"/>
    </location>
</feature>
<reference evidence="10 11" key="1">
    <citation type="submission" date="2024-09" db="EMBL/GenBank/DDBJ databases">
        <authorList>
            <person name="Sun Q."/>
            <person name="Mori K."/>
        </authorList>
    </citation>
    <scope>NUCLEOTIDE SEQUENCE [LARGE SCALE GENOMIC DNA]</scope>
    <source>
        <strain evidence="10 11">CGMCC 1.15906</strain>
    </source>
</reference>
<comment type="subcellular location">
    <subcellularLocation>
        <location evidence="1">Cell membrane</location>
        <topology evidence="1">Multi-pass membrane protein</topology>
    </subcellularLocation>
</comment>
<keyword evidence="3" id="KW-1003">Cell membrane</keyword>
<keyword evidence="2" id="KW-0813">Transport</keyword>
<evidence type="ECO:0000259" key="9">
    <source>
        <dbReference type="PROSITE" id="PS50850"/>
    </source>
</evidence>
<keyword evidence="5 8" id="KW-1133">Transmembrane helix</keyword>
<feature type="compositionally biased region" description="Basic residues" evidence="7">
    <location>
        <begin position="464"/>
        <end position="473"/>
    </location>
</feature>
<dbReference type="SUPFAM" id="SSF103473">
    <property type="entry name" value="MFS general substrate transporter"/>
    <property type="match status" value="1"/>
</dbReference>
<feature type="transmembrane region" description="Helical" evidence="8">
    <location>
        <begin position="173"/>
        <end position="190"/>
    </location>
</feature>
<feature type="transmembrane region" description="Helical" evidence="8">
    <location>
        <begin position="257"/>
        <end position="276"/>
    </location>
</feature>
<dbReference type="CDD" id="cd06173">
    <property type="entry name" value="MFS_MefA_like"/>
    <property type="match status" value="1"/>
</dbReference>
<evidence type="ECO:0000256" key="1">
    <source>
        <dbReference type="ARBA" id="ARBA00004651"/>
    </source>
</evidence>
<dbReference type="PANTHER" id="PTHR23513:SF11">
    <property type="entry name" value="STAPHYLOFERRIN A TRANSPORTER"/>
    <property type="match status" value="1"/>
</dbReference>
<keyword evidence="6 8" id="KW-0472">Membrane</keyword>
<evidence type="ECO:0000256" key="3">
    <source>
        <dbReference type="ARBA" id="ARBA00022475"/>
    </source>
</evidence>
<dbReference type="RefSeq" id="WP_380056112.1">
    <property type="nucleotide sequence ID" value="NZ_JBHLTC010000040.1"/>
</dbReference>